<evidence type="ECO:0000313" key="1">
    <source>
        <dbReference type="EMBL" id="KKB62977.1"/>
    </source>
</evidence>
<reference evidence="1 2" key="1">
    <citation type="submission" date="2015-03" db="EMBL/GenBank/DDBJ databases">
        <title>Draft Genome Sequence of Burkholderia andropogonis type strain ICMP2807, isolated from Sorghum bicolor.</title>
        <authorList>
            <person name="Lopes-Santos L."/>
            <person name="Castro D.B."/>
            <person name="Ottoboni L.M."/>
            <person name="Park D."/>
            <person name="Weirc B.S."/>
            <person name="Destefano S.A."/>
        </authorList>
    </citation>
    <scope>NUCLEOTIDE SEQUENCE [LARGE SCALE GENOMIC DNA]</scope>
    <source>
        <strain evidence="1 2">ICMP2807</strain>
    </source>
</reference>
<dbReference type="EMBL" id="LAQU01000014">
    <property type="protein sequence ID" value="KKB62977.1"/>
    <property type="molecule type" value="Genomic_DNA"/>
</dbReference>
<protein>
    <submittedName>
        <fullName evidence="1">Uncharacterized protein</fullName>
    </submittedName>
</protein>
<name>A0A0F5K084_9BURK</name>
<evidence type="ECO:0000313" key="2">
    <source>
        <dbReference type="Proteomes" id="UP000033618"/>
    </source>
</evidence>
<dbReference type="Gene3D" id="3.30.1460.10">
    <property type="match status" value="1"/>
</dbReference>
<gene>
    <name evidence="1" type="ORF">WM40_14580</name>
</gene>
<sequence>MRSVMSGHPTVYEHSLHEVEMNFAELLAALGLEARLDLKEAAKTGSCTIQFDESLEVTLEAEGQDDAQTVVQIQATIGNVPVSNRETIFAHLLQIHLFGLATAQSHFGYDPKLERVIFFKTMMLENQTRQEAINALESFVNQCLHWRHFLPNIAEHGNASGHPGLTTQQSV</sequence>
<comment type="caution">
    <text evidence="1">The sequence shown here is derived from an EMBL/GenBank/DDBJ whole genome shotgun (WGS) entry which is preliminary data.</text>
</comment>
<keyword evidence="2" id="KW-1185">Reference proteome</keyword>
<organism evidence="1 2">
    <name type="scientific">Robbsia andropogonis</name>
    <dbReference type="NCBI Taxonomy" id="28092"/>
    <lineage>
        <taxon>Bacteria</taxon>
        <taxon>Pseudomonadati</taxon>
        <taxon>Pseudomonadota</taxon>
        <taxon>Betaproteobacteria</taxon>
        <taxon>Burkholderiales</taxon>
        <taxon>Burkholderiaceae</taxon>
        <taxon>Robbsia</taxon>
    </lineage>
</organism>
<dbReference type="CDD" id="cd16364">
    <property type="entry name" value="T3SC_I-like"/>
    <property type="match status" value="1"/>
</dbReference>
<dbReference type="AlphaFoldDB" id="A0A0F5K084"/>
<dbReference type="Pfam" id="PF05932">
    <property type="entry name" value="CesT"/>
    <property type="match status" value="1"/>
</dbReference>
<dbReference type="Proteomes" id="UP000033618">
    <property type="component" value="Unassembled WGS sequence"/>
</dbReference>
<accession>A0A0F5K084</accession>
<proteinExistence type="predicted"/>
<dbReference type="SUPFAM" id="SSF69635">
    <property type="entry name" value="Type III secretory system chaperone-like"/>
    <property type="match status" value="1"/>
</dbReference>
<dbReference type="GO" id="GO:0030254">
    <property type="term" value="P:protein secretion by the type III secretion system"/>
    <property type="evidence" value="ECO:0007669"/>
    <property type="project" value="InterPro"/>
</dbReference>
<dbReference type="PATRIC" id="fig|28092.6.peg.3443"/>
<dbReference type="InterPro" id="IPR010261">
    <property type="entry name" value="Tir_chaperone"/>
</dbReference>